<evidence type="ECO:0000313" key="5">
    <source>
        <dbReference type="EMBL" id="TWH99943.1"/>
    </source>
</evidence>
<organism evidence="5 6">
    <name type="scientific">Luteimonas cucumeris</name>
    <dbReference type="NCBI Taxonomy" id="985012"/>
    <lineage>
        <taxon>Bacteria</taxon>
        <taxon>Pseudomonadati</taxon>
        <taxon>Pseudomonadota</taxon>
        <taxon>Gammaproteobacteria</taxon>
        <taxon>Lysobacterales</taxon>
        <taxon>Lysobacteraceae</taxon>
        <taxon>Luteimonas</taxon>
    </lineage>
</organism>
<comment type="caution">
    <text evidence="5">The sequence shown here is derived from an EMBL/GenBank/DDBJ whole genome shotgun (WGS) entry which is preliminary data.</text>
</comment>
<keyword evidence="2 5" id="KW-0808">Transferase</keyword>
<dbReference type="RefSeq" id="WP_144900443.1">
    <property type="nucleotide sequence ID" value="NZ_VLKN01000008.1"/>
</dbReference>
<dbReference type="OrthoDB" id="9808281at2"/>
<name>A0A562KXM5_9GAMM</name>
<feature type="region of interest" description="Disordered" evidence="3">
    <location>
        <begin position="1"/>
        <end position="29"/>
    </location>
</feature>
<evidence type="ECO:0000259" key="4">
    <source>
        <dbReference type="Pfam" id="PF01648"/>
    </source>
</evidence>
<dbReference type="InterPro" id="IPR037143">
    <property type="entry name" value="4-PPantetheinyl_Trfase_dom_sf"/>
</dbReference>
<dbReference type="PANTHER" id="PTHR12215:SF10">
    <property type="entry name" value="L-AMINOADIPATE-SEMIALDEHYDE DEHYDROGENASE-PHOSPHOPANTETHEINYL TRANSFERASE"/>
    <property type="match status" value="1"/>
</dbReference>
<dbReference type="Proteomes" id="UP000315167">
    <property type="component" value="Unassembled WGS sequence"/>
</dbReference>
<dbReference type="GO" id="GO:0019878">
    <property type="term" value="P:lysine biosynthetic process via aminoadipic acid"/>
    <property type="evidence" value="ECO:0007669"/>
    <property type="project" value="TreeGrafter"/>
</dbReference>
<dbReference type="PANTHER" id="PTHR12215">
    <property type="entry name" value="PHOSPHOPANTETHEINE TRANSFERASE"/>
    <property type="match status" value="1"/>
</dbReference>
<dbReference type="Gene3D" id="3.90.470.20">
    <property type="entry name" value="4'-phosphopantetheinyl transferase domain"/>
    <property type="match status" value="1"/>
</dbReference>
<evidence type="ECO:0000313" key="6">
    <source>
        <dbReference type="Proteomes" id="UP000315167"/>
    </source>
</evidence>
<dbReference type="GO" id="GO:0005829">
    <property type="term" value="C:cytosol"/>
    <property type="evidence" value="ECO:0007669"/>
    <property type="project" value="TreeGrafter"/>
</dbReference>
<proteinExistence type="inferred from homology"/>
<dbReference type="GO" id="GO:0008897">
    <property type="term" value="F:holo-[acyl-carrier-protein] synthase activity"/>
    <property type="evidence" value="ECO:0007669"/>
    <property type="project" value="InterPro"/>
</dbReference>
<dbReference type="InterPro" id="IPR008278">
    <property type="entry name" value="4-PPantetheinyl_Trfase_dom"/>
</dbReference>
<feature type="domain" description="4'-phosphopantetheinyl transferase" evidence="4">
    <location>
        <begin position="85"/>
        <end position="186"/>
    </location>
</feature>
<comment type="similarity">
    <text evidence="1">Belongs to the P-Pant transferase superfamily. Gsp/Sfp/HetI/AcpT family.</text>
</comment>
<evidence type="ECO:0000256" key="3">
    <source>
        <dbReference type="SAM" id="MobiDB-lite"/>
    </source>
</evidence>
<protein>
    <submittedName>
        <fullName evidence="5">4'-phosphopantetheinyl transferase</fullName>
    </submittedName>
</protein>
<sequence length="203" mass="22571">MSSTDAGHAIGPIRWAWQPHPRTQPAEPAARRWLERSLGLAPDTLPVAREPRGRPRIQPPAGHYDASWSHSGEGLLVALGQDIELGVDMEWRRPRPRALELAQRYYAEVETQWLSTLDTTACEETFLRLWCAKEAVLKAHGHGLAFGLHRLAFAAHAQGLAMTACDPALGLPSDWRLHEFEPAPGYLAAIAWRLPPTRSSPMQ</sequence>
<dbReference type="Pfam" id="PF01648">
    <property type="entry name" value="ACPS"/>
    <property type="match status" value="1"/>
</dbReference>
<evidence type="ECO:0000256" key="2">
    <source>
        <dbReference type="ARBA" id="ARBA00022679"/>
    </source>
</evidence>
<evidence type="ECO:0000256" key="1">
    <source>
        <dbReference type="ARBA" id="ARBA00010990"/>
    </source>
</evidence>
<dbReference type="AlphaFoldDB" id="A0A562KXM5"/>
<dbReference type="EMBL" id="VLKN01000008">
    <property type="protein sequence ID" value="TWH99943.1"/>
    <property type="molecule type" value="Genomic_DNA"/>
</dbReference>
<keyword evidence="6" id="KW-1185">Reference proteome</keyword>
<gene>
    <name evidence="5" type="ORF">IP90_02950</name>
</gene>
<dbReference type="InterPro" id="IPR050559">
    <property type="entry name" value="P-Pant_transferase_sf"/>
</dbReference>
<dbReference type="SUPFAM" id="SSF56214">
    <property type="entry name" value="4'-phosphopantetheinyl transferase"/>
    <property type="match status" value="2"/>
</dbReference>
<accession>A0A562KXM5</accession>
<reference evidence="5 6" key="1">
    <citation type="journal article" date="2015" name="Stand. Genomic Sci.">
        <title>Genomic Encyclopedia of Bacterial and Archaeal Type Strains, Phase III: the genomes of soil and plant-associated and newly described type strains.</title>
        <authorList>
            <person name="Whitman W.B."/>
            <person name="Woyke T."/>
            <person name="Klenk H.P."/>
            <person name="Zhou Y."/>
            <person name="Lilburn T.G."/>
            <person name="Beck B.J."/>
            <person name="De Vos P."/>
            <person name="Vandamme P."/>
            <person name="Eisen J.A."/>
            <person name="Garrity G."/>
            <person name="Hugenholtz P."/>
            <person name="Kyrpides N.C."/>
        </authorList>
    </citation>
    <scope>NUCLEOTIDE SEQUENCE [LARGE SCALE GENOMIC DNA]</scope>
    <source>
        <strain evidence="5 6">CGMCC 1.10821</strain>
    </source>
</reference>
<dbReference type="GO" id="GO:0000287">
    <property type="term" value="F:magnesium ion binding"/>
    <property type="evidence" value="ECO:0007669"/>
    <property type="project" value="InterPro"/>
</dbReference>